<dbReference type="eggNOG" id="COG0406">
    <property type="taxonomic scope" value="Bacteria"/>
</dbReference>
<reference evidence="1 2" key="2">
    <citation type="submission" date="2008-08" db="EMBL/GenBank/DDBJ databases">
        <authorList>
            <person name="Fulton L."/>
            <person name="Clifton S."/>
            <person name="Fulton B."/>
            <person name="Xu J."/>
            <person name="Minx P."/>
            <person name="Pepin K.H."/>
            <person name="Johnson M."/>
            <person name="Bhonagiri V."/>
            <person name="Nash W.E."/>
            <person name="Mardis E.R."/>
            <person name="Wilson R.K."/>
        </authorList>
    </citation>
    <scope>NUCLEOTIDE SEQUENCE [LARGE SCALE GENOMIC DNA]</scope>
    <source>
        <strain evidence="1 2">ATCC 29176</strain>
    </source>
</reference>
<dbReference type="EMBL" id="ABOU02000053">
    <property type="protein sequence ID" value="EDY31592.1"/>
    <property type="molecule type" value="Genomic_DNA"/>
</dbReference>
<dbReference type="SUPFAM" id="SSF53254">
    <property type="entry name" value="Phosphoglycerate mutase-like"/>
    <property type="match status" value="1"/>
</dbReference>
<gene>
    <name evidence="1" type="ORF">RUMLAC_02649</name>
</gene>
<proteinExistence type="predicted"/>
<organism evidence="1 2">
    <name type="scientific">[Ruminococcus] lactaris ATCC 29176</name>
    <dbReference type="NCBI Taxonomy" id="471875"/>
    <lineage>
        <taxon>Bacteria</taxon>
        <taxon>Bacillati</taxon>
        <taxon>Bacillota</taxon>
        <taxon>Clostridia</taxon>
        <taxon>Lachnospirales</taxon>
        <taxon>Lachnospiraceae</taxon>
        <taxon>Mediterraneibacter</taxon>
    </lineage>
</organism>
<dbReference type="SMART" id="SM00855">
    <property type="entry name" value="PGAM"/>
    <property type="match status" value="1"/>
</dbReference>
<keyword evidence="2" id="KW-1185">Reference proteome</keyword>
<evidence type="ECO:0000313" key="1">
    <source>
        <dbReference type="EMBL" id="EDY31592.1"/>
    </source>
</evidence>
<dbReference type="InterPro" id="IPR013078">
    <property type="entry name" value="His_Pase_superF_clade-1"/>
</dbReference>
<dbReference type="Gene3D" id="3.40.50.1240">
    <property type="entry name" value="Phosphoglycerate mutase-like"/>
    <property type="match status" value="1"/>
</dbReference>
<comment type="caution">
    <text evidence="1">The sequence shown here is derived from an EMBL/GenBank/DDBJ whole genome shotgun (WGS) entry which is preliminary data.</text>
</comment>
<accession>B5CT27</accession>
<dbReference type="InterPro" id="IPR029033">
    <property type="entry name" value="His_PPase_superfam"/>
</dbReference>
<dbReference type="CDD" id="cd07067">
    <property type="entry name" value="HP_PGM_like"/>
    <property type="match status" value="1"/>
</dbReference>
<dbReference type="Pfam" id="PF00300">
    <property type="entry name" value="His_Phos_1"/>
    <property type="match status" value="1"/>
</dbReference>
<sequence>MQQKKRKENRMRILLIRHGDPDYEHDTLTEKGRREAELLAKRASSLAMGSCYQSPLGRAMDTAQPCLKATGKDAEVLEWLREFPAQLDLNKDPELSRAYPGAKMADGKYLIRNVWDMAPGYWTEHEEYMDRREWRNSKVAECSDMKVVYDRVIREFDAFLAEHGYVRERNHYRVEKESTETVTFFCHFAISCVLLSHLWNVSPFVLWHGLVLAPTSVTEVVTEEREQGIAYFRGTKVGDISHLYAGGEEPAFAARFCEVYSNEDQRH</sequence>
<protein>
    <submittedName>
        <fullName evidence="1">Phosphoglycerate mutase family protein</fullName>
    </submittedName>
</protein>
<dbReference type="AlphaFoldDB" id="B5CT27"/>
<dbReference type="Proteomes" id="UP000003254">
    <property type="component" value="Unassembled WGS sequence"/>
</dbReference>
<evidence type="ECO:0000313" key="2">
    <source>
        <dbReference type="Proteomes" id="UP000003254"/>
    </source>
</evidence>
<reference evidence="1 2" key="1">
    <citation type="submission" date="2008-08" db="EMBL/GenBank/DDBJ databases">
        <title>Draft genome sequence of Ruminococcus lactaris ATCC 29176.</title>
        <authorList>
            <person name="Sudarsanam P."/>
            <person name="Ley R."/>
            <person name="Guruge J."/>
            <person name="Turnbaugh P.J."/>
            <person name="Mahowald M."/>
            <person name="Liep D."/>
            <person name="Gordon J."/>
        </authorList>
    </citation>
    <scope>NUCLEOTIDE SEQUENCE [LARGE SCALE GENOMIC DNA]</scope>
    <source>
        <strain evidence="1 2">ATCC 29176</strain>
    </source>
</reference>
<name>B5CT27_9FIRM</name>
<dbReference type="HOGENOM" id="CLU_072580_0_0_9"/>